<sequence length="76" mass="8912">MKKASHTDLTEKLGQKIRIERMKRKMSQEKLAELAELNRNFIGMVERGESNITVKNLENISKAFNMEIKELFNFVL</sequence>
<accession>A0A9D1K3A1</accession>
<comment type="caution">
    <text evidence="5">The sequence shown here is derived from an EMBL/GenBank/DDBJ whole genome shotgun (WGS) entry which is preliminary data.</text>
</comment>
<dbReference type="Pfam" id="PF01381">
    <property type="entry name" value="HTH_3"/>
    <property type="match status" value="1"/>
</dbReference>
<evidence type="ECO:0000259" key="4">
    <source>
        <dbReference type="PROSITE" id="PS50943"/>
    </source>
</evidence>
<dbReference type="GO" id="GO:0005829">
    <property type="term" value="C:cytosol"/>
    <property type="evidence" value="ECO:0007669"/>
    <property type="project" value="TreeGrafter"/>
</dbReference>
<protein>
    <submittedName>
        <fullName evidence="5">Helix-turn-helix transcriptional regulator</fullName>
    </submittedName>
</protein>
<reference evidence="5" key="2">
    <citation type="journal article" date="2021" name="PeerJ">
        <title>Extensive microbial diversity within the chicken gut microbiome revealed by metagenomics and culture.</title>
        <authorList>
            <person name="Gilroy R."/>
            <person name="Ravi A."/>
            <person name="Getino M."/>
            <person name="Pursley I."/>
            <person name="Horton D.L."/>
            <person name="Alikhan N.F."/>
            <person name="Baker D."/>
            <person name="Gharbi K."/>
            <person name="Hall N."/>
            <person name="Watson M."/>
            <person name="Adriaenssens E.M."/>
            <person name="Foster-Nyarko E."/>
            <person name="Jarju S."/>
            <person name="Secka A."/>
            <person name="Antonio M."/>
            <person name="Oren A."/>
            <person name="Chaudhuri R.R."/>
            <person name="La Ragione R."/>
            <person name="Hildebrand F."/>
            <person name="Pallen M.J."/>
        </authorList>
    </citation>
    <scope>NUCLEOTIDE SEQUENCE</scope>
    <source>
        <strain evidence="5">CHK152-2994</strain>
    </source>
</reference>
<feature type="domain" description="HTH cro/C1-type" evidence="4">
    <location>
        <begin position="17"/>
        <end position="71"/>
    </location>
</feature>
<dbReference type="InterPro" id="IPR050807">
    <property type="entry name" value="TransReg_Diox_bact_type"/>
</dbReference>
<dbReference type="InterPro" id="IPR010982">
    <property type="entry name" value="Lambda_DNA-bd_dom_sf"/>
</dbReference>
<dbReference type="GO" id="GO:0003700">
    <property type="term" value="F:DNA-binding transcription factor activity"/>
    <property type="evidence" value="ECO:0007669"/>
    <property type="project" value="TreeGrafter"/>
</dbReference>
<dbReference type="CDD" id="cd00093">
    <property type="entry name" value="HTH_XRE"/>
    <property type="match status" value="1"/>
</dbReference>
<dbReference type="EMBL" id="DVJO01000061">
    <property type="protein sequence ID" value="HIS82522.1"/>
    <property type="molecule type" value="Genomic_DNA"/>
</dbReference>
<dbReference type="PANTHER" id="PTHR46797:SF23">
    <property type="entry name" value="HTH-TYPE TRANSCRIPTIONAL REGULATOR SUTR"/>
    <property type="match status" value="1"/>
</dbReference>
<dbReference type="PROSITE" id="PS50943">
    <property type="entry name" value="HTH_CROC1"/>
    <property type="match status" value="1"/>
</dbReference>
<dbReference type="Gene3D" id="1.10.260.40">
    <property type="entry name" value="lambda repressor-like DNA-binding domains"/>
    <property type="match status" value="1"/>
</dbReference>
<dbReference type="AlphaFoldDB" id="A0A9D1K3A1"/>
<dbReference type="SUPFAM" id="SSF47413">
    <property type="entry name" value="lambda repressor-like DNA-binding domains"/>
    <property type="match status" value="1"/>
</dbReference>
<organism evidence="5 6">
    <name type="scientific">Candidatus Scatenecus faecavium</name>
    <dbReference type="NCBI Taxonomy" id="2840915"/>
    <lineage>
        <taxon>Bacteria</taxon>
        <taxon>Candidatus Scatenecus</taxon>
    </lineage>
</organism>
<evidence type="ECO:0000313" key="6">
    <source>
        <dbReference type="Proteomes" id="UP000824139"/>
    </source>
</evidence>
<evidence type="ECO:0000256" key="2">
    <source>
        <dbReference type="ARBA" id="ARBA00023125"/>
    </source>
</evidence>
<name>A0A9D1K3A1_9BACT</name>
<dbReference type="InterPro" id="IPR001387">
    <property type="entry name" value="Cro/C1-type_HTH"/>
</dbReference>
<proteinExistence type="predicted"/>
<keyword evidence="3" id="KW-0804">Transcription</keyword>
<dbReference type="SMART" id="SM00530">
    <property type="entry name" value="HTH_XRE"/>
    <property type="match status" value="1"/>
</dbReference>
<keyword evidence="2" id="KW-0238">DNA-binding</keyword>
<dbReference type="GO" id="GO:0003677">
    <property type="term" value="F:DNA binding"/>
    <property type="evidence" value="ECO:0007669"/>
    <property type="project" value="UniProtKB-KW"/>
</dbReference>
<keyword evidence="1" id="KW-0805">Transcription regulation</keyword>
<evidence type="ECO:0000256" key="1">
    <source>
        <dbReference type="ARBA" id="ARBA00023015"/>
    </source>
</evidence>
<evidence type="ECO:0000313" key="5">
    <source>
        <dbReference type="EMBL" id="HIS82522.1"/>
    </source>
</evidence>
<reference evidence="5" key="1">
    <citation type="submission" date="2020-10" db="EMBL/GenBank/DDBJ databases">
        <authorList>
            <person name="Gilroy R."/>
        </authorList>
    </citation>
    <scope>NUCLEOTIDE SEQUENCE</scope>
    <source>
        <strain evidence="5">CHK152-2994</strain>
    </source>
</reference>
<evidence type="ECO:0000256" key="3">
    <source>
        <dbReference type="ARBA" id="ARBA00023163"/>
    </source>
</evidence>
<dbReference type="Proteomes" id="UP000824139">
    <property type="component" value="Unassembled WGS sequence"/>
</dbReference>
<gene>
    <name evidence="5" type="ORF">IAD41_02815</name>
</gene>
<dbReference type="PANTHER" id="PTHR46797">
    <property type="entry name" value="HTH-TYPE TRANSCRIPTIONAL REGULATOR"/>
    <property type="match status" value="1"/>
</dbReference>